<dbReference type="InterPro" id="IPR023347">
    <property type="entry name" value="Lysozyme_dom_sf"/>
</dbReference>
<evidence type="ECO:0000256" key="1">
    <source>
        <dbReference type="ARBA" id="ARBA00022529"/>
    </source>
</evidence>
<evidence type="ECO:0000313" key="6">
    <source>
        <dbReference type="Proteomes" id="UP000702425"/>
    </source>
</evidence>
<sequence length="135" mass="15170">MFLSQKSFTIFLYHKMLLFWRCLLNNGDYQGAANQFPVWNKVNGEAWPGLTRRRLAEQALFLGMPEVRVLTLTEPIMQGEDVRQVQEALIAAGINVSADGVFGKDTDRAVRQFQQQKGLTADGVVGVQTRKELGL</sequence>
<evidence type="ECO:0000259" key="4">
    <source>
        <dbReference type="Pfam" id="PF01471"/>
    </source>
</evidence>
<dbReference type="SUPFAM" id="SSF53955">
    <property type="entry name" value="Lysozyme-like"/>
    <property type="match status" value="1"/>
</dbReference>
<dbReference type="InterPro" id="IPR036366">
    <property type="entry name" value="PGBDSf"/>
</dbReference>
<protein>
    <recommendedName>
        <fullName evidence="3">Lysozyme</fullName>
        <ecNumber evidence="3">3.2.1.17</ecNumber>
    </recommendedName>
</protein>
<name>A0ABX2DAC1_9CYAN</name>
<dbReference type="EMBL" id="SRRZ01000247">
    <property type="protein sequence ID" value="NQE38540.1"/>
    <property type="molecule type" value="Genomic_DNA"/>
</dbReference>
<keyword evidence="6" id="KW-1185">Reference proteome</keyword>
<dbReference type="EC" id="3.2.1.17" evidence="3"/>
<feature type="domain" description="Peptidoglycan binding-like" evidence="4">
    <location>
        <begin position="78"/>
        <end position="133"/>
    </location>
</feature>
<dbReference type="InterPro" id="IPR002477">
    <property type="entry name" value="Peptidoglycan-bd-like"/>
</dbReference>
<dbReference type="Pfam" id="PF01471">
    <property type="entry name" value="PG_binding_1"/>
    <property type="match status" value="1"/>
</dbReference>
<keyword evidence="2 3" id="KW-0081">Bacteriolytic enzyme</keyword>
<keyword evidence="3 5" id="KW-0378">Hydrolase</keyword>
<proteinExistence type="inferred from homology"/>
<dbReference type="Proteomes" id="UP000702425">
    <property type="component" value="Unassembled WGS sequence"/>
</dbReference>
<dbReference type="Gene3D" id="1.10.101.10">
    <property type="entry name" value="PGBD-like superfamily/PGBD"/>
    <property type="match status" value="1"/>
</dbReference>
<evidence type="ECO:0000256" key="3">
    <source>
        <dbReference type="RuleBase" id="RU003788"/>
    </source>
</evidence>
<reference evidence="5 6" key="1">
    <citation type="journal article" date="2020" name="Sci. Rep.">
        <title>A novel cyanobacterial geosmin producer, revising GeoA distribution and dispersion patterns in Bacteria.</title>
        <authorList>
            <person name="Churro C."/>
            <person name="Semedo-Aguiar A.P."/>
            <person name="Silva A.D."/>
            <person name="Pereira-Leal J.B."/>
            <person name="Leite R.B."/>
        </authorList>
    </citation>
    <scope>NUCLEOTIDE SEQUENCE [LARGE SCALE GENOMIC DNA]</scope>
    <source>
        <strain evidence="5 6">IPMA8</strain>
    </source>
</reference>
<comment type="catalytic activity">
    <reaction evidence="3">
        <text>Hydrolysis of (1-&gt;4)-beta-linkages between N-acetylmuramic acid and N-acetyl-D-glucosamine residues in a peptidoglycan and between N-acetyl-D-glucosamine residues in chitodextrins.</text>
        <dbReference type="EC" id="3.2.1.17"/>
    </reaction>
</comment>
<evidence type="ECO:0000256" key="2">
    <source>
        <dbReference type="ARBA" id="ARBA00022638"/>
    </source>
</evidence>
<dbReference type="GO" id="GO:0008745">
    <property type="term" value="F:N-acetylmuramoyl-L-alanine amidase activity"/>
    <property type="evidence" value="ECO:0007669"/>
    <property type="project" value="UniProtKB-EC"/>
</dbReference>
<dbReference type="InterPro" id="IPR036365">
    <property type="entry name" value="PGBD-like_sf"/>
</dbReference>
<dbReference type="Gene3D" id="1.10.530.40">
    <property type="match status" value="1"/>
</dbReference>
<keyword evidence="3" id="KW-0326">Glycosidase</keyword>
<accession>A0ABX2DAC1</accession>
<dbReference type="Pfam" id="PF00959">
    <property type="entry name" value="Phage_lysozyme"/>
    <property type="match status" value="1"/>
</dbReference>
<gene>
    <name evidence="5" type="primary">xlyA</name>
    <name evidence="5" type="ORF">E5S67_06325</name>
</gene>
<comment type="similarity">
    <text evidence="3">Belongs to the glycosyl hydrolase 24 family.</text>
</comment>
<comment type="caution">
    <text evidence="5">The sequence shown here is derived from an EMBL/GenBank/DDBJ whole genome shotgun (WGS) entry which is preliminary data.</text>
</comment>
<dbReference type="SUPFAM" id="SSF47090">
    <property type="entry name" value="PGBD-like"/>
    <property type="match status" value="1"/>
</dbReference>
<keyword evidence="1 3" id="KW-0929">Antimicrobial</keyword>
<dbReference type="InterPro" id="IPR002196">
    <property type="entry name" value="Glyco_hydro_24"/>
</dbReference>
<evidence type="ECO:0000313" key="5">
    <source>
        <dbReference type="EMBL" id="NQE38540.1"/>
    </source>
</evidence>
<dbReference type="InterPro" id="IPR023346">
    <property type="entry name" value="Lysozyme-like_dom_sf"/>
</dbReference>
<organism evidence="5 6">
    <name type="scientific">Microcoleus asticus IPMA8</name>
    <dbReference type="NCBI Taxonomy" id="2563858"/>
    <lineage>
        <taxon>Bacteria</taxon>
        <taxon>Bacillati</taxon>
        <taxon>Cyanobacteriota</taxon>
        <taxon>Cyanophyceae</taxon>
        <taxon>Oscillatoriophycideae</taxon>
        <taxon>Oscillatoriales</taxon>
        <taxon>Microcoleaceae</taxon>
        <taxon>Microcoleus</taxon>
        <taxon>Microcoleus asticus</taxon>
    </lineage>
</organism>